<comment type="caution">
    <text evidence="3">The sequence shown here is derived from an EMBL/GenBank/DDBJ whole genome shotgun (WGS) entry which is preliminary data.</text>
</comment>
<sequence length="187" mass="22190">FGNVLPSLITIVANIVCVLYILNVKIRSSLCLLPSHRRIDETRLILTIIIIECIVATINCWFIDVLLSFIYCKRDLFNGFDCPLLVRKYYDLVIILDFLNSTTNILLYCLLSQTFRKELFQMLRTLFQCGCRIKQDLFVKEKQNLRCEYHFRTKRRKLIKKTIKKKSNETVSFSKQYYIEFKTKTSC</sequence>
<evidence type="ECO:0000313" key="3">
    <source>
        <dbReference type="EMBL" id="CAF4345242.1"/>
    </source>
</evidence>
<dbReference type="EMBL" id="CAJNOK010040948">
    <property type="protein sequence ID" value="CAF1554545.1"/>
    <property type="molecule type" value="Genomic_DNA"/>
</dbReference>
<keyword evidence="1" id="KW-0472">Membrane</keyword>
<organism evidence="3 4">
    <name type="scientific">Didymodactylos carnosus</name>
    <dbReference type="NCBI Taxonomy" id="1234261"/>
    <lineage>
        <taxon>Eukaryota</taxon>
        <taxon>Metazoa</taxon>
        <taxon>Spiralia</taxon>
        <taxon>Gnathifera</taxon>
        <taxon>Rotifera</taxon>
        <taxon>Eurotatoria</taxon>
        <taxon>Bdelloidea</taxon>
        <taxon>Philodinida</taxon>
        <taxon>Philodinidae</taxon>
        <taxon>Didymodactylos</taxon>
    </lineage>
</organism>
<feature type="transmembrane region" description="Helical" evidence="1">
    <location>
        <begin position="6"/>
        <end position="23"/>
    </location>
</feature>
<protein>
    <recommendedName>
        <fullName evidence="5">G-protein coupled receptors family 1 profile domain-containing protein</fullName>
    </recommendedName>
</protein>
<evidence type="ECO:0000313" key="2">
    <source>
        <dbReference type="EMBL" id="CAF1554545.1"/>
    </source>
</evidence>
<evidence type="ECO:0000313" key="4">
    <source>
        <dbReference type="Proteomes" id="UP000682733"/>
    </source>
</evidence>
<feature type="transmembrane region" description="Helical" evidence="1">
    <location>
        <begin position="44"/>
        <end position="69"/>
    </location>
</feature>
<gene>
    <name evidence="2" type="ORF">OVA965_LOCUS39478</name>
    <name evidence="3" type="ORF">TMI583_LOCUS40787</name>
</gene>
<dbReference type="AlphaFoldDB" id="A0A8S2UQA1"/>
<dbReference type="SUPFAM" id="SSF81321">
    <property type="entry name" value="Family A G protein-coupled receptor-like"/>
    <property type="match status" value="1"/>
</dbReference>
<evidence type="ECO:0008006" key="5">
    <source>
        <dbReference type="Google" id="ProtNLM"/>
    </source>
</evidence>
<keyword evidence="1" id="KW-1133">Transmembrane helix</keyword>
<dbReference type="Proteomes" id="UP000682733">
    <property type="component" value="Unassembled WGS sequence"/>
</dbReference>
<keyword evidence="1" id="KW-0812">Transmembrane</keyword>
<feature type="non-terminal residue" evidence="3">
    <location>
        <position position="1"/>
    </location>
</feature>
<dbReference type="Proteomes" id="UP000677228">
    <property type="component" value="Unassembled WGS sequence"/>
</dbReference>
<feature type="transmembrane region" description="Helical" evidence="1">
    <location>
        <begin position="89"/>
        <end position="111"/>
    </location>
</feature>
<proteinExistence type="predicted"/>
<reference evidence="3" key="1">
    <citation type="submission" date="2021-02" db="EMBL/GenBank/DDBJ databases">
        <authorList>
            <person name="Nowell W R."/>
        </authorList>
    </citation>
    <scope>NUCLEOTIDE SEQUENCE</scope>
</reference>
<accession>A0A8S2UQA1</accession>
<name>A0A8S2UQA1_9BILA</name>
<evidence type="ECO:0000256" key="1">
    <source>
        <dbReference type="SAM" id="Phobius"/>
    </source>
</evidence>
<dbReference type="EMBL" id="CAJOBA010063456">
    <property type="protein sequence ID" value="CAF4345242.1"/>
    <property type="molecule type" value="Genomic_DNA"/>
</dbReference>
<dbReference type="Gene3D" id="1.20.1070.10">
    <property type="entry name" value="Rhodopsin 7-helix transmembrane proteins"/>
    <property type="match status" value="1"/>
</dbReference>